<keyword evidence="2 4" id="KW-0689">Ribosomal protein</keyword>
<evidence type="ECO:0000256" key="1">
    <source>
        <dbReference type="ARBA" id="ARBA00010228"/>
    </source>
</evidence>
<dbReference type="GO" id="GO:0005829">
    <property type="term" value="C:cytosol"/>
    <property type="evidence" value="ECO:0007669"/>
    <property type="project" value="UniProtKB-ARBA"/>
</dbReference>
<dbReference type="EMBL" id="JABWDY010019780">
    <property type="protein sequence ID" value="KAF5193655.1"/>
    <property type="molecule type" value="Genomic_DNA"/>
</dbReference>
<name>A0A7J6WB88_THATH</name>
<proteinExistence type="inferred from homology"/>
<dbReference type="InterPro" id="IPR001931">
    <property type="entry name" value="Ribosomal_eS21"/>
</dbReference>
<protein>
    <submittedName>
        <fullName evidence="4">40S ribosomal protein S21</fullName>
    </submittedName>
</protein>
<dbReference type="OrthoDB" id="522601at2759"/>
<keyword evidence="3" id="KW-0687">Ribonucleoprotein</keyword>
<dbReference type="GO" id="GO:0005840">
    <property type="term" value="C:ribosome"/>
    <property type="evidence" value="ECO:0007669"/>
    <property type="project" value="UniProtKB-KW"/>
</dbReference>
<evidence type="ECO:0000313" key="4">
    <source>
        <dbReference type="EMBL" id="KAF5193655.1"/>
    </source>
</evidence>
<dbReference type="PANTHER" id="PTHR10442">
    <property type="entry name" value="40S RIBOSOMAL PROTEIN S21"/>
    <property type="match status" value="1"/>
</dbReference>
<dbReference type="GO" id="GO:1990904">
    <property type="term" value="C:ribonucleoprotein complex"/>
    <property type="evidence" value="ECO:0007669"/>
    <property type="project" value="UniProtKB-KW"/>
</dbReference>
<comment type="similarity">
    <text evidence="1">Belongs to the eukaryotic ribosomal protein eS21 family.</text>
</comment>
<dbReference type="GO" id="GO:0003735">
    <property type="term" value="F:structural constituent of ribosome"/>
    <property type="evidence" value="ECO:0007669"/>
    <property type="project" value="InterPro"/>
</dbReference>
<dbReference type="Pfam" id="PF01249">
    <property type="entry name" value="Ribosomal_S21e"/>
    <property type="match status" value="1"/>
</dbReference>
<keyword evidence="5" id="KW-1185">Reference proteome</keyword>
<gene>
    <name evidence="4" type="ORF">FRX31_016757</name>
</gene>
<dbReference type="PROSITE" id="PS00996">
    <property type="entry name" value="RIBOSOMAL_S21E"/>
    <property type="match status" value="1"/>
</dbReference>
<organism evidence="4 5">
    <name type="scientific">Thalictrum thalictroides</name>
    <name type="common">Rue-anemone</name>
    <name type="synonym">Anemone thalictroides</name>
    <dbReference type="NCBI Taxonomy" id="46969"/>
    <lineage>
        <taxon>Eukaryota</taxon>
        <taxon>Viridiplantae</taxon>
        <taxon>Streptophyta</taxon>
        <taxon>Embryophyta</taxon>
        <taxon>Tracheophyta</taxon>
        <taxon>Spermatophyta</taxon>
        <taxon>Magnoliopsida</taxon>
        <taxon>Ranunculales</taxon>
        <taxon>Ranunculaceae</taxon>
        <taxon>Thalictroideae</taxon>
        <taxon>Thalictrum</taxon>
    </lineage>
</organism>
<evidence type="ECO:0000313" key="5">
    <source>
        <dbReference type="Proteomes" id="UP000554482"/>
    </source>
</evidence>
<dbReference type="Proteomes" id="UP000554482">
    <property type="component" value="Unassembled WGS sequence"/>
</dbReference>
<dbReference type="InterPro" id="IPR038579">
    <property type="entry name" value="Ribosomal_eS21_sf"/>
</dbReference>
<comment type="caution">
    <text evidence="4">The sequence shown here is derived from an EMBL/GenBank/DDBJ whole genome shotgun (WGS) entry which is preliminary data.</text>
</comment>
<dbReference type="PIRSF" id="PIRSF002148">
    <property type="entry name" value="Ribosomal_S21e"/>
    <property type="match status" value="1"/>
</dbReference>
<evidence type="ECO:0000256" key="2">
    <source>
        <dbReference type="ARBA" id="ARBA00022980"/>
    </source>
</evidence>
<sequence>MQNEEGFATDLYIPRKCSATNRLITSKDHASVQINIGHLDENGLYTGQCSTFALCGFVRAQECSDMF</sequence>
<dbReference type="InterPro" id="IPR018279">
    <property type="entry name" value="Ribosomal_eS21_CS"/>
</dbReference>
<evidence type="ECO:0000256" key="3">
    <source>
        <dbReference type="ARBA" id="ARBA00023274"/>
    </source>
</evidence>
<reference evidence="4 5" key="1">
    <citation type="submission" date="2020-06" db="EMBL/GenBank/DDBJ databases">
        <title>Transcriptomic and genomic resources for Thalictrum thalictroides and T. hernandezii: Facilitating candidate gene discovery in an emerging model plant lineage.</title>
        <authorList>
            <person name="Arias T."/>
            <person name="Riano-Pachon D.M."/>
            <person name="Di Stilio V.S."/>
        </authorList>
    </citation>
    <scope>NUCLEOTIDE SEQUENCE [LARGE SCALE GENOMIC DNA]</scope>
    <source>
        <strain evidence="5">cv. WT478/WT964</strain>
        <tissue evidence="4">Leaves</tissue>
    </source>
</reference>
<dbReference type="GO" id="GO:0006412">
    <property type="term" value="P:translation"/>
    <property type="evidence" value="ECO:0007669"/>
    <property type="project" value="InterPro"/>
</dbReference>
<dbReference type="Gene3D" id="3.30.1230.20">
    <property type="match status" value="1"/>
</dbReference>
<dbReference type="AlphaFoldDB" id="A0A7J6WB88"/>
<accession>A0A7J6WB88</accession>